<dbReference type="Pfam" id="PF00719">
    <property type="entry name" value="Pyrophosphatase"/>
    <property type="match status" value="1"/>
</dbReference>
<dbReference type="InterPro" id="IPR008162">
    <property type="entry name" value="Pyrophosphatase"/>
</dbReference>
<dbReference type="GO" id="GO:0006796">
    <property type="term" value="P:phosphate-containing compound metabolic process"/>
    <property type="evidence" value="ECO:0007669"/>
    <property type="project" value="InterPro"/>
</dbReference>
<dbReference type="OrthoDB" id="1608002at2759"/>
<proteinExistence type="inferred from homology"/>
<keyword evidence="4" id="KW-0479">Metal-binding</keyword>
<reference evidence="9 10" key="1">
    <citation type="submission" date="2018-07" db="EMBL/GenBank/DDBJ databases">
        <title>Genome sequencing of oomycete isolates from Chile give support for New Zealand origin for Phytophthora kernoviae and make available the first Nothophytophthora sp. genome.</title>
        <authorList>
            <person name="Studholme D.J."/>
            <person name="Sanfuentes E."/>
            <person name="Panda P."/>
            <person name="Hill R."/>
            <person name="Sambles C."/>
            <person name="Grant M."/>
            <person name="Williams N.M."/>
            <person name="Mcdougal R.L."/>
        </authorList>
    </citation>
    <scope>NUCLEOTIDE SEQUENCE [LARGE SCALE GENOMIC DNA]</scope>
    <source>
        <strain evidence="7">Chile6</strain>
        <strain evidence="8">Chile7</strain>
    </source>
</reference>
<dbReference type="GO" id="GO:0000287">
    <property type="term" value="F:magnesium ion binding"/>
    <property type="evidence" value="ECO:0007669"/>
    <property type="project" value="InterPro"/>
</dbReference>
<name>A0A3F2RFQ2_9STRA</name>
<protein>
    <recommendedName>
        <fullName evidence="3">inorganic diphosphatase</fullName>
        <ecNumber evidence="3">3.6.1.1</ecNumber>
    </recommendedName>
</protein>
<comment type="cofactor">
    <cofactor evidence="1">
        <name>Mg(2+)</name>
        <dbReference type="ChEBI" id="CHEBI:18420"/>
    </cofactor>
</comment>
<evidence type="ECO:0000256" key="1">
    <source>
        <dbReference type="ARBA" id="ARBA00001946"/>
    </source>
</evidence>
<organism evidence="7 9">
    <name type="scientific">Phytophthora kernoviae</name>
    <dbReference type="NCBI Taxonomy" id="325452"/>
    <lineage>
        <taxon>Eukaryota</taxon>
        <taxon>Sar</taxon>
        <taxon>Stramenopiles</taxon>
        <taxon>Oomycota</taxon>
        <taxon>Peronosporomycetes</taxon>
        <taxon>Peronosporales</taxon>
        <taxon>Peronosporaceae</taxon>
        <taxon>Phytophthora</taxon>
    </lineage>
</organism>
<dbReference type="GO" id="GO:0004427">
    <property type="term" value="F:inorganic diphosphate phosphatase activity"/>
    <property type="evidence" value="ECO:0007669"/>
    <property type="project" value="UniProtKB-EC"/>
</dbReference>
<dbReference type="CDD" id="cd00412">
    <property type="entry name" value="pyrophosphatase"/>
    <property type="match status" value="1"/>
</dbReference>
<evidence type="ECO:0000256" key="2">
    <source>
        <dbReference type="ARBA" id="ARBA00006220"/>
    </source>
</evidence>
<dbReference type="GO" id="GO:0005737">
    <property type="term" value="C:cytoplasm"/>
    <property type="evidence" value="ECO:0007669"/>
    <property type="project" value="InterPro"/>
</dbReference>
<evidence type="ECO:0000313" key="10">
    <source>
        <dbReference type="Proteomes" id="UP000284657"/>
    </source>
</evidence>
<evidence type="ECO:0000256" key="4">
    <source>
        <dbReference type="ARBA" id="ARBA00022723"/>
    </source>
</evidence>
<dbReference type="InterPro" id="IPR036649">
    <property type="entry name" value="Pyrophosphatase_sf"/>
</dbReference>
<dbReference type="Gene3D" id="3.90.80.10">
    <property type="entry name" value="Inorganic pyrophosphatase"/>
    <property type="match status" value="1"/>
</dbReference>
<keyword evidence="5" id="KW-0378">Hydrolase</keyword>
<dbReference type="SUPFAM" id="SSF50324">
    <property type="entry name" value="Inorganic pyrophosphatase"/>
    <property type="match status" value="1"/>
</dbReference>
<evidence type="ECO:0000313" key="7">
    <source>
        <dbReference type="EMBL" id="RLN55810.1"/>
    </source>
</evidence>
<dbReference type="PROSITE" id="PS00387">
    <property type="entry name" value="PPASE"/>
    <property type="match status" value="1"/>
</dbReference>
<dbReference type="EMBL" id="MBDO02000409">
    <property type="protein sequence ID" value="RLN55810.1"/>
    <property type="molecule type" value="Genomic_DNA"/>
</dbReference>
<accession>A0A3F2RFQ2</accession>
<dbReference type="AlphaFoldDB" id="A0A3F2RFQ2"/>
<evidence type="ECO:0000256" key="6">
    <source>
        <dbReference type="ARBA" id="ARBA00022842"/>
    </source>
</evidence>
<evidence type="ECO:0000256" key="3">
    <source>
        <dbReference type="ARBA" id="ARBA00012146"/>
    </source>
</evidence>
<dbReference type="EC" id="3.6.1.1" evidence="3"/>
<evidence type="ECO:0000313" key="8">
    <source>
        <dbReference type="EMBL" id="RLN71700.1"/>
    </source>
</evidence>
<evidence type="ECO:0000256" key="5">
    <source>
        <dbReference type="ARBA" id="ARBA00022801"/>
    </source>
</evidence>
<comment type="caution">
    <text evidence="7">The sequence shown here is derived from an EMBL/GenBank/DDBJ whole genome shotgun (WGS) entry which is preliminary data.</text>
</comment>
<dbReference type="Proteomes" id="UP000277300">
    <property type="component" value="Unassembled WGS sequence"/>
</dbReference>
<dbReference type="Proteomes" id="UP000284657">
    <property type="component" value="Unassembled WGS sequence"/>
</dbReference>
<evidence type="ECO:0000313" key="9">
    <source>
        <dbReference type="Proteomes" id="UP000277300"/>
    </source>
</evidence>
<keyword evidence="6" id="KW-0460">Magnesium</keyword>
<comment type="similarity">
    <text evidence="2">Belongs to the PPase family.</text>
</comment>
<sequence length="289" mass="32852">MPMNLSMLRSRAVHFARTASSKSQLRSLSTNRPNCYQHTVRQQGQPGTLDCRYFFYDQLGRKQSPWHHVPLYASPPLVHSHDPEANVFHFVNEIPKGARAKMEIAGEEEFNPIKQDEKKGLPRLYHSTSLVNYGCLPQTWEDPNHVDPATKHGGDNDPIDVCEIGSRVAAIGEIYPVKVLGVLGMIDSGETDWKVIAINANDPLADQLNDLRDLRKTPLHDVVPQIHRWFRDYKIPDGKPPSDFAFNGEAQPRDFAVDVIQQTHESWKQLVGDELGFNSKLWTHNRTDM</sequence>
<gene>
    <name evidence="8" type="ORF">BBJ29_006693</name>
    <name evidence="7" type="ORF">BBP00_00008349</name>
</gene>
<dbReference type="PANTHER" id="PTHR10286">
    <property type="entry name" value="INORGANIC PYROPHOSPHATASE"/>
    <property type="match status" value="1"/>
</dbReference>
<dbReference type="EMBL" id="MBAD02000037">
    <property type="protein sequence ID" value="RLN71700.1"/>
    <property type="molecule type" value="Genomic_DNA"/>
</dbReference>